<dbReference type="CDD" id="cd08547">
    <property type="entry name" value="Type_II_cohesin"/>
    <property type="match status" value="1"/>
</dbReference>
<feature type="domain" description="Cohesin" evidence="2">
    <location>
        <begin position="32"/>
        <end position="172"/>
    </location>
</feature>
<dbReference type="STRING" id="1817821.A2717_00665"/>
<evidence type="ECO:0000259" key="2">
    <source>
        <dbReference type="Pfam" id="PF00963"/>
    </source>
</evidence>
<feature type="chain" id="PRO_5009520111" description="Cohesin domain-containing protein" evidence="1">
    <location>
        <begin position="28"/>
        <end position="436"/>
    </location>
</feature>
<evidence type="ECO:0000256" key="1">
    <source>
        <dbReference type="SAM" id="SignalP"/>
    </source>
</evidence>
<evidence type="ECO:0000313" key="4">
    <source>
        <dbReference type="Proteomes" id="UP000177610"/>
    </source>
</evidence>
<dbReference type="Proteomes" id="UP000177610">
    <property type="component" value="Unassembled WGS sequence"/>
</dbReference>
<feature type="signal peptide" evidence="1">
    <location>
        <begin position="1"/>
        <end position="27"/>
    </location>
</feature>
<dbReference type="EMBL" id="MFEH01000002">
    <property type="protein sequence ID" value="OGE74031.1"/>
    <property type="molecule type" value="Genomic_DNA"/>
</dbReference>
<protein>
    <recommendedName>
        <fullName evidence="2">Cohesin domain-containing protein</fullName>
    </recommendedName>
</protein>
<dbReference type="Gene3D" id="2.60.40.680">
    <property type="match status" value="1"/>
</dbReference>
<proteinExistence type="predicted"/>
<dbReference type="GO" id="GO:0030246">
    <property type="term" value="F:carbohydrate binding"/>
    <property type="evidence" value="ECO:0007669"/>
    <property type="project" value="InterPro"/>
</dbReference>
<accession>A0A1F5N8L2</accession>
<evidence type="ECO:0000313" key="3">
    <source>
        <dbReference type="EMBL" id="OGE74031.1"/>
    </source>
</evidence>
<gene>
    <name evidence="3" type="ORF">A2717_00665</name>
</gene>
<sequence>MPSIKKVIITLGCSLFFVLCYVSVASAATLTVSPASGSYTAGQTFTVNVLLNTTSQPIDGVDFFYLKYNPAILQVQDSDAATSGVQIIPGTLLTQTLANTVDAATGKITFSQVTTTGTSYNGSGTVASINFKGIANGTSTLAFDFTAGSTADTNVAGGGTDKLTAVTNGSFTITGGTDPVTPPPPPPPTGSRPIVWADYPSGAIFKYANNATVYIKEGDIARPITDWTVYLNNVPPTRQILVIPSSVTFTSGAVLGLRSGTMVRFVNDPTVYLIVQGKKRPFFSESEFSQYNYRFDAVYTINDPNLIQTIPTVSDYNYVRPFGTWFKYANNPTIYFLNSARLKRPFTTWSMYRMWVDDPKNVVTLPSSETYADGPLVTLPNGDLFKIGTTYYITDNNQLRPFSDQSLISAMGFNTAKAVTLTTAERDLHTIGSPIQ</sequence>
<dbReference type="GO" id="GO:0000272">
    <property type="term" value="P:polysaccharide catabolic process"/>
    <property type="evidence" value="ECO:0007669"/>
    <property type="project" value="InterPro"/>
</dbReference>
<dbReference type="InterPro" id="IPR008965">
    <property type="entry name" value="CBM2/CBM3_carb-bd_dom_sf"/>
</dbReference>
<dbReference type="Pfam" id="PF00963">
    <property type="entry name" value="Cohesin"/>
    <property type="match status" value="1"/>
</dbReference>
<keyword evidence="1" id="KW-0732">Signal</keyword>
<dbReference type="SUPFAM" id="SSF49384">
    <property type="entry name" value="Carbohydrate-binding domain"/>
    <property type="match status" value="1"/>
</dbReference>
<reference evidence="3 4" key="1">
    <citation type="journal article" date="2016" name="Nat. Commun.">
        <title>Thousands of microbial genomes shed light on interconnected biogeochemical processes in an aquifer system.</title>
        <authorList>
            <person name="Anantharaman K."/>
            <person name="Brown C.T."/>
            <person name="Hug L.A."/>
            <person name="Sharon I."/>
            <person name="Castelle C.J."/>
            <person name="Probst A.J."/>
            <person name="Thomas B.C."/>
            <person name="Singh A."/>
            <person name="Wilkins M.J."/>
            <person name="Karaoz U."/>
            <person name="Brodie E.L."/>
            <person name="Williams K.H."/>
            <person name="Hubbard S.S."/>
            <person name="Banfield J.F."/>
        </authorList>
    </citation>
    <scope>NUCLEOTIDE SEQUENCE [LARGE SCALE GENOMIC DNA]</scope>
</reference>
<name>A0A1F5N8L2_9BACT</name>
<comment type="caution">
    <text evidence="3">The sequence shown here is derived from an EMBL/GenBank/DDBJ whole genome shotgun (WGS) entry which is preliminary data.</text>
</comment>
<organism evidence="3 4">
    <name type="scientific">Candidatus Doudnabacteria bacterium RIFCSPHIGHO2_01_FULL_41_86</name>
    <dbReference type="NCBI Taxonomy" id="1817821"/>
    <lineage>
        <taxon>Bacteria</taxon>
        <taxon>Candidatus Doudnaibacteriota</taxon>
    </lineage>
</organism>
<dbReference type="AlphaFoldDB" id="A0A1F5N8L2"/>
<dbReference type="InterPro" id="IPR002102">
    <property type="entry name" value="Cohesin_dom"/>
</dbReference>